<proteinExistence type="predicted"/>
<reference evidence="2 3" key="1">
    <citation type="submission" date="2016-05" db="EMBL/GenBank/DDBJ databases">
        <title>Comparative analysis of secretome profiles of manganese(II)-oxidizing ascomycete fungi.</title>
        <authorList>
            <consortium name="DOE Joint Genome Institute"/>
            <person name="Zeiner C.A."/>
            <person name="Purvine S.O."/>
            <person name="Zink E.M."/>
            <person name="Wu S."/>
            <person name="Pasa-Tolic L."/>
            <person name="Chaput D.L."/>
            <person name="Haridas S."/>
            <person name="Grigoriev I.V."/>
            <person name="Santelli C.M."/>
            <person name="Hansel C.M."/>
        </authorList>
    </citation>
    <scope>NUCLEOTIDE SEQUENCE [LARGE SCALE GENOMIC DNA]</scope>
    <source>
        <strain evidence="2 3">SRC1lrK2f</strain>
    </source>
</reference>
<evidence type="ECO:0000259" key="1">
    <source>
        <dbReference type="Pfam" id="PF13577"/>
    </source>
</evidence>
<dbReference type="AlphaFoldDB" id="A0A177E0K1"/>
<organism evidence="2 3">
    <name type="scientific">Alternaria alternata</name>
    <name type="common">Alternaria rot fungus</name>
    <name type="synonym">Torula alternata</name>
    <dbReference type="NCBI Taxonomy" id="5599"/>
    <lineage>
        <taxon>Eukaryota</taxon>
        <taxon>Fungi</taxon>
        <taxon>Dikarya</taxon>
        <taxon>Ascomycota</taxon>
        <taxon>Pezizomycotina</taxon>
        <taxon>Dothideomycetes</taxon>
        <taxon>Pleosporomycetidae</taxon>
        <taxon>Pleosporales</taxon>
        <taxon>Pleosporineae</taxon>
        <taxon>Pleosporaceae</taxon>
        <taxon>Alternaria</taxon>
        <taxon>Alternaria sect. Alternaria</taxon>
        <taxon>Alternaria alternata complex</taxon>
    </lineage>
</organism>
<dbReference type="Gene3D" id="3.10.450.50">
    <property type="match status" value="1"/>
</dbReference>
<protein>
    <recommendedName>
        <fullName evidence="1">SnoaL-like domain-containing protein</fullName>
    </recommendedName>
</protein>
<dbReference type="InterPro" id="IPR037401">
    <property type="entry name" value="SnoaL-like"/>
</dbReference>
<dbReference type="KEGG" id="aalt:CC77DRAFT_1057280"/>
<evidence type="ECO:0000313" key="2">
    <source>
        <dbReference type="EMBL" id="OAG25504.1"/>
    </source>
</evidence>
<name>A0A177E0K1_ALTAL</name>
<accession>A0A177E0K1</accession>
<dbReference type="RefSeq" id="XP_018390925.1">
    <property type="nucleotide sequence ID" value="XM_018527997.1"/>
</dbReference>
<feature type="domain" description="SnoaL-like" evidence="1">
    <location>
        <begin position="10"/>
        <end position="145"/>
    </location>
</feature>
<dbReference type="SUPFAM" id="SSF54427">
    <property type="entry name" value="NTF2-like"/>
    <property type="match status" value="1"/>
</dbReference>
<dbReference type="InterPro" id="IPR032710">
    <property type="entry name" value="NTF2-like_dom_sf"/>
</dbReference>
<dbReference type="Proteomes" id="UP000077248">
    <property type="component" value="Unassembled WGS sequence"/>
</dbReference>
<gene>
    <name evidence="2" type="ORF">CC77DRAFT_1057280</name>
</gene>
<dbReference type="GeneID" id="29113591"/>
<dbReference type="Pfam" id="PF13577">
    <property type="entry name" value="SnoaL_4"/>
    <property type="match status" value="1"/>
</dbReference>
<dbReference type="VEuPathDB" id="FungiDB:CC77DRAFT_1057280"/>
<keyword evidence="3" id="KW-1185">Reference proteome</keyword>
<evidence type="ECO:0000313" key="3">
    <source>
        <dbReference type="Proteomes" id="UP000077248"/>
    </source>
</evidence>
<dbReference type="EMBL" id="KV441470">
    <property type="protein sequence ID" value="OAG25504.1"/>
    <property type="molecule type" value="Genomic_DNA"/>
</dbReference>
<dbReference type="OMA" id="LWKIKHW"/>
<sequence length="160" mass="17723">MADKAHLSNLTTREAIADTLHRCILGLDSNSRSLMESACLKTPEMTFIYGPSGNQATLAGWDAINPMFDRVFGLITTHTASNIRIELEGENASTARMTAHVISYHVRGEEAFVEADTSYTASSLYDIEVMKDGNDQGLWKIKTWKATMLWTTGDIKVLHP</sequence>